<evidence type="ECO:0000256" key="4">
    <source>
        <dbReference type="ARBA" id="ARBA00012821"/>
    </source>
</evidence>
<dbReference type="PROSITE" id="PS50902">
    <property type="entry name" value="FLAVODOXIN_LIKE"/>
    <property type="match status" value="1"/>
</dbReference>
<dbReference type="InterPro" id="IPR013785">
    <property type="entry name" value="Aldolase_TIM"/>
</dbReference>
<dbReference type="SFLD" id="SFLDG01071">
    <property type="entry name" value="tRNA_wybutosine-synthesizing"/>
    <property type="match status" value="1"/>
</dbReference>
<dbReference type="InterPro" id="IPR029039">
    <property type="entry name" value="Flavoprotein-like_sf"/>
</dbReference>
<dbReference type="InterPro" id="IPR034556">
    <property type="entry name" value="tRNA_wybutosine-synthase"/>
</dbReference>
<feature type="compositionally biased region" description="Low complexity" evidence="14">
    <location>
        <begin position="206"/>
        <end position="229"/>
    </location>
</feature>
<comment type="pathway">
    <text evidence="2">tRNA modification; wybutosine-tRNA(Phe) biosynthesis.</text>
</comment>
<dbReference type="AlphaFoldDB" id="A0AAW1PV71"/>
<feature type="domain" description="Flavodoxin-like" evidence="15">
    <location>
        <begin position="1"/>
        <end position="140"/>
    </location>
</feature>
<evidence type="ECO:0000256" key="1">
    <source>
        <dbReference type="ARBA" id="ARBA00001966"/>
    </source>
</evidence>
<dbReference type="EMBL" id="JALJOQ010000005">
    <property type="protein sequence ID" value="KAK9813456.1"/>
    <property type="molecule type" value="Genomic_DNA"/>
</dbReference>
<keyword evidence="9" id="KW-0547">Nucleotide-binding</keyword>
<dbReference type="InterPro" id="IPR013917">
    <property type="entry name" value="tRNA_wybutosine-synth"/>
</dbReference>
<reference evidence="17 18" key="1">
    <citation type="journal article" date="2024" name="Nat. Commun.">
        <title>Phylogenomics reveals the evolutionary origins of lichenization in chlorophyte algae.</title>
        <authorList>
            <person name="Puginier C."/>
            <person name="Libourel C."/>
            <person name="Otte J."/>
            <person name="Skaloud P."/>
            <person name="Haon M."/>
            <person name="Grisel S."/>
            <person name="Petersen M."/>
            <person name="Berrin J.G."/>
            <person name="Delaux P.M."/>
            <person name="Dal Grande F."/>
            <person name="Keller J."/>
        </authorList>
    </citation>
    <scope>NUCLEOTIDE SEQUENCE [LARGE SCALE GENOMIC DNA]</scope>
    <source>
        <strain evidence="17 18">SAG 2036</strain>
    </source>
</reference>
<dbReference type="SUPFAM" id="SSF102114">
    <property type="entry name" value="Radical SAM enzymes"/>
    <property type="match status" value="1"/>
</dbReference>
<dbReference type="GO" id="GO:0031591">
    <property type="term" value="P:wybutosine biosynthetic process"/>
    <property type="evidence" value="ECO:0007669"/>
    <property type="project" value="TreeGrafter"/>
</dbReference>
<dbReference type="SUPFAM" id="SSF52218">
    <property type="entry name" value="Flavoproteins"/>
    <property type="match status" value="1"/>
</dbReference>
<evidence type="ECO:0000256" key="14">
    <source>
        <dbReference type="SAM" id="MobiDB-lite"/>
    </source>
</evidence>
<evidence type="ECO:0000256" key="13">
    <source>
        <dbReference type="ARBA" id="ARBA00049466"/>
    </source>
</evidence>
<keyword evidence="8" id="KW-0479">Metal-binding</keyword>
<evidence type="ECO:0000256" key="12">
    <source>
        <dbReference type="ARBA" id="ARBA00023239"/>
    </source>
</evidence>
<dbReference type="GO" id="GO:0046872">
    <property type="term" value="F:metal ion binding"/>
    <property type="evidence" value="ECO:0007669"/>
    <property type="project" value="UniProtKB-KW"/>
</dbReference>
<evidence type="ECO:0000256" key="3">
    <source>
        <dbReference type="ARBA" id="ARBA00010115"/>
    </source>
</evidence>
<accession>A0AAW1PV71</accession>
<dbReference type="SFLD" id="SFLDS00029">
    <property type="entry name" value="Radical_SAM"/>
    <property type="match status" value="1"/>
</dbReference>
<evidence type="ECO:0000313" key="18">
    <source>
        <dbReference type="Proteomes" id="UP001465755"/>
    </source>
</evidence>
<sequence>MHPFLPSVLVAVFESYDKGSTGNPTTFEYEVEHLCNETVVCFLVSTQEGGTPPQAARWLMQWLEESSTDFRVGRKLLQNTQFAVFGAGNSAYAEDFNKVARQLHKDLIKLGAQPVLPCYQGDEDTESLAVQAQEWGQQLLDVLQPAAAPQDAADTHRSNTHLEVGNNGIDKAEADKAGSEGYATSDSESEPASEGDMEDLAGPVTSKKYSSTTDQQQQQPVGTVPQPKQMLNPALRAALTRQGYSLIGSHSGVKLCRWTKSMLRGRGGCYKHSFYGIESHRCMETTPSLACANKCVFCWRHHTNPVGREWRWQMDEPQAIVEGAIASHVRMVRSFSGAPGVQESRLQEGYQIRHCALSLVGEPIMYPRINELLDDLHSRDISSFLVTNAQFPNRIRHLGPVTQLYVSVDAATRDELKAIDRPLFSDFWERFRECLTLLRDKHQRTVYRLTLVKGWNMAEIANYAALLELGRPDFVEIKGVTYCGSSGGSKLTMQNVPFHDDVREFGKALCEEKGGAYGLACEHEHSCCILLARSDTFLIDGRWHTWIDYDRFQELVRAGEPFSTTDYMRPTPDWAVYDAPERGFDPQETRVRKIRNHGKALALPEA</sequence>
<feature type="region of interest" description="Disordered" evidence="14">
    <location>
        <begin position="146"/>
        <end position="229"/>
    </location>
</feature>
<keyword evidence="7" id="KW-0819">tRNA processing</keyword>
<dbReference type="SFLD" id="SFLDF00284">
    <property type="entry name" value="tRNA_wybutosine-synthesizing"/>
    <property type="match status" value="1"/>
</dbReference>
<dbReference type="Pfam" id="PF04055">
    <property type="entry name" value="Radical_SAM"/>
    <property type="match status" value="1"/>
</dbReference>
<feature type="domain" description="Radical SAM core" evidence="16">
    <location>
        <begin position="275"/>
        <end position="520"/>
    </location>
</feature>
<dbReference type="Gene3D" id="3.40.50.360">
    <property type="match status" value="1"/>
</dbReference>
<dbReference type="PROSITE" id="PS51918">
    <property type="entry name" value="RADICAL_SAM"/>
    <property type="match status" value="1"/>
</dbReference>
<dbReference type="InterPro" id="IPR058240">
    <property type="entry name" value="rSAM_sf"/>
</dbReference>
<comment type="cofactor">
    <cofactor evidence="1">
        <name>[4Fe-4S] cluster</name>
        <dbReference type="ChEBI" id="CHEBI:49883"/>
    </cofactor>
</comment>
<proteinExistence type="inferred from homology"/>
<gene>
    <name evidence="17" type="ORF">WJX73_010618</name>
</gene>
<dbReference type="InterPro" id="IPR007197">
    <property type="entry name" value="rSAM"/>
</dbReference>
<dbReference type="Pfam" id="PF00258">
    <property type="entry name" value="Flavodoxin_1"/>
    <property type="match status" value="1"/>
</dbReference>
<keyword evidence="12" id="KW-0456">Lyase</keyword>
<dbReference type="InterPro" id="IPR008254">
    <property type="entry name" value="Flavodoxin/NO_synth"/>
</dbReference>
<evidence type="ECO:0000256" key="6">
    <source>
        <dbReference type="ARBA" id="ARBA00022691"/>
    </source>
</evidence>
<keyword evidence="10" id="KW-0408">Iron</keyword>
<dbReference type="PANTHER" id="PTHR13930">
    <property type="entry name" value="S-ADENOSYL-L-METHIONINE-DEPENDENT TRNA 4-DEMETHYLWYOSINE SYNTHASE"/>
    <property type="match status" value="1"/>
</dbReference>
<evidence type="ECO:0000256" key="10">
    <source>
        <dbReference type="ARBA" id="ARBA00023004"/>
    </source>
</evidence>
<keyword evidence="18" id="KW-1185">Reference proteome</keyword>
<evidence type="ECO:0000256" key="5">
    <source>
        <dbReference type="ARBA" id="ARBA00022485"/>
    </source>
</evidence>
<dbReference type="FunFam" id="3.20.20.70:FF:000196">
    <property type="entry name" value="S-adenosyl-L-methionine-dependent tRNA 4-demethylwyosine synthase"/>
    <property type="match status" value="1"/>
</dbReference>
<organism evidence="17 18">
    <name type="scientific">Symbiochloris irregularis</name>
    <dbReference type="NCBI Taxonomy" id="706552"/>
    <lineage>
        <taxon>Eukaryota</taxon>
        <taxon>Viridiplantae</taxon>
        <taxon>Chlorophyta</taxon>
        <taxon>core chlorophytes</taxon>
        <taxon>Trebouxiophyceae</taxon>
        <taxon>Trebouxiales</taxon>
        <taxon>Trebouxiaceae</taxon>
        <taxon>Symbiochloris</taxon>
    </lineage>
</organism>
<evidence type="ECO:0000256" key="7">
    <source>
        <dbReference type="ARBA" id="ARBA00022694"/>
    </source>
</evidence>
<keyword evidence="11" id="KW-0411">Iron-sulfur</keyword>
<dbReference type="CDD" id="cd01335">
    <property type="entry name" value="Radical_SAM"/>
    <property type="match status" value="1"/>
</dbReference>
<dbReference type="GO" id="GO:0102521">
    <property type="term" value="F:tRNA-4-demethylwyosine synthase activity"/>
    <property type="evidence" value="ECO:0007669"/>
    <property type="project" value="UniProtKB-EC"/>
</dbReference>
<evidence type="ECO:0000313" key="17">
    <source>
        <dbReference type="EMBL" id="KAK9813456.1"/>
    </source>
</evidence>
<evidence type="ECO:0000256" key="11">
    <source>
        <dbReference type="ARBA" id="ARBA00023014"/>
    </source>
</evidence>
<dbReference type="Pfam" id="PF08608">
    <property type="entry name" value="Wyosine_form"/>
    <property type="match status" value="1"/>
</dbReference>
<dbReference type="GO" id="GO:0051539">
    <property type="term" value="F:4 iron, 4 sulfur cluster binding"/>
    <property type="evidence" value="ECO:0007669"/>
    <property type="project" value="UniProtKB-KW"/>
</dbReference>
<comment type="similarity">
    <text evidence="3">Belongs to the TYW1 family.</text>
</comment>
<keyword evidence="6" id="KW-0949">S-adenosyl-L-methionine</keyword>
<evidence type="ECO:0000259" key="16">
    <source>
        <dbReference type="PROSITE" id="PS51918"/>
    </source>
</evidence>
<dbReference type="EC" id="4.1.3.44" evidence="4"/>
<evidence type="ECO:0000259" key="15">
    <source>
        <dbReference type="PROSITE" id="PS50902"/>
    </source>
</evidence>
<evidence type="ECO:0000256" key="2">
    <source>
        <dbReference type="ARBA" id="ARBA00004797"/>
    </source>
</evidence>
<evidence type="ECO:0000256" key="9">
    <source>
        <dbReference type="ARBA" id="ARBA00022741"/>
    </source>
</evidence>
<comment type="caution">
    <text evidence="17">The sequence shown here is derived from an EMBL/GenBank/DDBJ whole genome shotgun (WGS) entry which is preliminary data.</text>
</comment>
<evidence type="ECO:0000256" key="8">
    <source>
        <dbReference type="ARBA" id="ARBA00022723"/>
    </source>
</evidence>
<name>A0AAW1PV71_9CHLO</name>
<dbReference type="PANTHER" id="PTHR13930:SF0">
    <property type="entry name" value="S-ADENOSYL-L-METHIONINE-DEPENDENT TRNA 4-DEMETHYLWYOSINE SYNTHASE TYW1-RELATED"/>
    <property type="match status" value="1"/>
</dbReference>
<dbReference type="Proteomes" id="UP001465755">
    <property type="component" value="Unassembled WGS sequence"/>
</dbReference>
<dbReference type="Gene3D" id="3.20.20.70">
    <property type="entry name" value="Aldolase class I"/>
    <property type="match status" value="1"/>
</dbReference>
<comment type="catalytic activity">
    <reaction evidence="13">
        <text>N(1)-methylguanosine(37) in tRNA(Phe) + pyruvate + S-adenosyl-L-methionine = 4-demethylwyosine(37) in tRNA(Phe) + 5'-deoxyadenosine + L-methionine + CO2 + H2O</text>
        <dbReference type="Rhea" id="RHEA:36347"/>
        <dbReference type="Rhea" id="RHEA-COMP:10164"/>
        <dbReference type="Rhea" id="RHEA-COMP:10165"/>
        <dbReference type="ChEBI" id="CHEBI:15361"/>
        <dbReference type="ChEBI" id="CHEBI:15377"/>
        <dbReference type="ChEBI" id="CHEBI:16526"/>
        <dbReference type="ChEBI" id="CHEBI:17319"/>
        <dbReference type="ChEBI" id="CHEBI:57844"/>
        <dbReference type="ChEBI" id="CHEBI:59789"/>
        <dbReference type="ChEBI" id="CHEBI:64315"/>
        <dbReference type="ChEBI" id="CHEBI:73542"/>
        <dbReference type="EC" id="4.1.3.44"/>
    </reaction>
</comment>
<protein>
    <recommendedName>
        <fullName evidence="4">tRNA 4-demethylwyosine synthase (AdoMet-dependent)</fullName>
        <ecNumber evidence="4">4.1.3.44</ecNumber>
    </recommendedName>
</protein>
<dbReference type="GO" id="GO:0010181">
    <property type="term" value="F:FMN binding"/>
    <property type="evidence" value="ECO:0007669"/>
    <property type="project" value="InterPro"/>
</dbReference>
<keyword evidence="5" id="KW-0004">4Fe-4S</keyword>
<feature type="compositionally biased region" description="Acidic residues" evidence="14">
    <location>
        <begin position="187"/>
        <end position="199"/>
    </location>
</feature>